<dbReference type="EnsemblPlants" id="HORVU.MOREX.r3.5HG0499140.1">
    <property type="protein sequence ID" value="HORVU.MOREX.r3.5HG0499140.1"/>
    <property type="gene ID" value="HORVU.MOREX.r3.5HG0499140"/>
</dbReference>
<evidence type="ECO:0000313" key="5">
    <source>
        <dbReference type="Proteomes" id="UP000011116"/>
    </source>
</evidence>
<evidence type="ECO:0000256" key="1">
    <source>
        <dbReference type="SAM" id="MobiDB-lite"/>
    </source>
</evidence>
<dbReference type="OrthoDB" id="668059at2759"/>
<dbReference type="HOGENOM" id="CLU_008956_6_1_1"/>
<keyword evidence="5" id="KW-1185">Reference proteome</keyword>
<dbReference type="Proteomes" id="UP000011116">
    <property type="component" value="Chromosome 5H"/>
</dbReference>
<evidence type="ECO:0000259" key="2">
    <source>
        <dbReference type="Pfam" id="PF07762"/>
    </source>
</evidence>
<organism evidence="3">
    <name type="scientific">Hordeum vulgare subsp. vulgare</name>
    <name type="common">Domesticated barley</name>
    <dbReference type="NCBI Taxonomy" id="112509"/>
    <lineage>
        <taxon>Eukaryota</taxon>
        <taxon>Viridiplantae</taxon>
        <taxon>Streptophyta</taxon>
        <taxon>Embryophyta</taxon>
        <taxon>Tracheophyta</taxon>
        <taxon>Spermatophyta</taxon>
        <taxon>Magnoliopsida</taxon>
        <taxon>Liliopsida</taxon>
        <taxon>Poales</taxon>
        <taxon>Poaceae</taxon>
        <taxon>BOP clade</taxon>
        <taxon>Pooideae</taxon>
        <taxon>Triticodae</taxon>
        <taxon>Triticeae</taxon>
        <taxon>Hordeinae</taxon>
        <taxon>Hordeum</taxon>
    </lineage>
</organism>
<reference evidence="3" key="1">
    <citation type="journal article" date="2011" name="Plant Physiol.">
        <title>Comprehensive sequence analysis of 24,783 barley full-length cDNAs derived from 12 clone libraries.</title>
        <authorList>
            <person name="Matsumoto T."/>
            <person name="Tanaka T."/>
            <person name="Sakai H."/>
            <person name="Amano N."/>
            <person name="Kanamori H."/>
            <person name="Kurita K."/>
            <person name="Kikuta A."/>
            <person name="Kamiya K."/>
            <person name="Yamamoto M."/>
            <person name="Ikawa H."/>
            <person name="Fujii N."/>
            <person name="Hori K."/>
            <person name="Itoh T."/>
            <person name="Sato K."/>
        </authorList>
    </citation>
    <scope>NUCLEOTIDE SEQUENCE</scope>
    <source>
        <tissue evidence="3">Flower</tissue>
    </source>
</reference>
<proteinExistence type="evidence at transcript level"/>
<feature type="region of interest" description="Disordered" evidence="1">
    <location>
        <begin position="1"/>
        <end position="58"/>
    </location>
</feature>
<dbReference type="RefSeq" id="XP_044950427.1">
    <property type="nucleotide sequence ID" value="XM_045094492.1"/>
</dbReference>
<feature type="domain" description="DUF1618" evidence="2">
    <location>
        <begin position="266"/>
        <end position="407"/>
    </location>
</feature>
<gene>
    <name evidence="4" type="primary">LOC123400088</name>
</gene>
<dbReference type="PaxDb" id="4513-MLOC_64780.1"/>
<sequence>MEHQPSVDRRSHSQVPSPIAMGKKGIDFSSLRIDDDEDEYSSSSSEEYTDDDEDEEDEEYEVENVWSPTHPHDLDSFPHSILLDVQAYFDDRINATTADAPLIKDHRIRVTFWIAHPPGVSCLTVHSNGVEPSEFTNMPMVVAAQDDLVLLRVAIGPHTHHCPNNYINNYYVYQAGTNPTLRRLADASSFVFADCSAGIVRRGDGSYIIAAIHWAGVHGQYDLHQFDSKTWTWSTRLMHVDKPQRFSRILTNKVLVIGGKDGLVAWIDLCNGILFCEVLTSRTVLRYCALPLPFSKKLVGPPEQFRDIAIVGGHIRFFEMRLKVKHHPVSFNTTLISKVLEATTWKMIEPWQNWQKDRRLDMFKIPVDKSDCVLLHDVLNGQDTLIAFERLQGGHPALSLHDDDVVYVMAKAKEMSRRAVVFAVNMRKKVLQGVSKFDAKRAYGFSYTYLQSGISNYLTAESSASYRGKARDGIPQGGSRIALKPIDNMYKGKAAESSTDRITKAGGIYKSNADTQAGAIYKSNAADSSWVQVSRRGKQKA</sequence>
<evidence type="ECO:0000313" key="3">
    <source>
        <dbReference type="EMBL" id="BAK04154.1"/>
    </source>
</evidence>
<accession>F2E9Y2</accession>
<dbReference type="InterPro" id="IPR011676">
    <property type="entry name" value="DUF1618"/>
</dbReference>
<feature type="compositionally biased region" description="Acidic residues" evidence="1">
    <location>
        <begin position="47"/>
        <end position="58"/>
    </location>
</feature>
<dbReference type="STRING" id="112509.F2E9Y2"/>
<feature type="compositionally biased region" description="Basic and acidic residues" evidence="1">
    <location>
        <begin position="1"/>
        <end position="11"/>
    </location>
</feature>
<reference evidence="5" key="2">
    <citation type="journal article" date="2012" name="Nature">
        <title>A physical, genetic and functional sequence assembly of the barley genome.</title>
        <authorList>
            <consortium name="The International Barley Genome Sequencing Consortium"/>
            <person name="Mayer K.F."/>
            <person name="Waugh R."/>
            <person name="Brown J.W."/>
            <person name="Schulman A."/>
            <person name="Langridge P."/>
            <person name="Platzer M."/>
            <person name="Fincher G.B."/>
            <person name="Muehlbauer G.J."/>
            <person name="Sato K."/>
            <person name="Close T.J."/>
            <person name="Wise R.P."/>
            <person name="Stein N."/>
        </authorList>
    </citation>
    <scope>NUCLEOTIDE SEQUENCE [LARGE SCALE GENOMIC DNA]</scope>
    <source>
        <strain evidence="5">cv. Morex</strain>
    </source>
</reference>
<name>F2E9Y2_HORVV</name>
<dbReference type="eggNOG" id="ENOG502R88B">
    <property type="taxonomic scope" value="Eukaryota"/>
</dbReference>
<dbReference type="Gramene" id="HORVU.MOREX.r3.5HG0499140.1">
    <property type="protein sequence ID" value="HORVU.MOREX.r3.5HG0499140.1"/>
    <property type="gene ID" value="HORVU.MOREX.r3.5HG0499140"/>
</dbReference>
<protein>
    <submittedName>
        <fullName evidence="3">Predicted protein</fullName>
    </submittedName>
</protein>
<dbReference type="PANTHER" id="PTHR33074:SF57">
    <property type="entry name" value="DUF1618 DOMAIN-CONTAINING PROTEIN"/>
    <property type="match status" value="1"/>
</dbReference>
<dbReference type="AlphaFoldDB" id="F2E9Y2"/>
<reference evidence="4" key="3">
    <citation type="submission" date="2020-10" db="EMBL/GenBank/DDBJ databases">
        <authorList>
            <person name="Scholz U."/>
            <person name="Mascher M."/>
            <person name="Fiebig A."/>
        </authorList>
    </citation>
    <scope>NUCLEOTIDE SEQUENCE [LARGE SCALE GENOMIC DNA]</scope>
    <source>
        <strain evidence="4">cv. Morex</strain>
    </source>
</reference>
<dbReference type="EMBL" id="AK372957">
    <property type="protein sequence ID" value="BAK04154.1"/>
    <property type="molecule type" value="mRNA"/>
</dbReference>
<dbReference type="Pfam" id="PF07762">
    <property type="entry name" value="DUF1618"/>
    <property type="match status" value="1"/>
</dbReference>
<dbReference type="KEGG" id="hvg:123400088"/>
<evidence type="ECO:0000313" key="4">
    <source>
        <dbReference type="EnsemblPlants" id="HORVU.MOREX.r3.5HG0499140.1"/>
    </source>
</evidence>
<dbReference type="PANTHER" id="PTHR33074">
    <property type="entry name" value="EXPRESSED PROTEIN-RELATED"/>
    <property type="match status" value="1"/>
</dbReference>
<reference evidence="4" key="4">
    <citation type="submission" date="2022-01" db="UniProtKB">
        <authorList>
            <consortium name="EnsemblPlants"/>
        </authorList>
    </citation>
    <scope>IDENTIFICATION</scope>
    <source>
        <strain evidence="4">subsp. vulgare</strain>
    </source>
</reference>
<dbReference type="GeneID" id="123400088"/>